<feature type="compositionally biased region" description="Low complexity" evidence="1">
    <location>
        <begin position="77"/>
        <end position="99"/>
    </location>
</feature>
<dbReference type="EMBL" id="JAJAGQ010000011">
    <property type="protein sequence ID" value="KAJ8550021.1"/>
    <property type="molecule type" value="Genomic_DNA"/>
</dbReference>
<evidence type="ECO:0000256" key="1">
    <source>
        <dbReference type="SAM" id="MobiDB-lite"/>
    </source>
</evidence>
<comment type="caution">
    <text evidence="2">The sequence shown here is derived from an EMBL/GenBank/DDBJ whole genome shotgun (WGS) entry which is preliminary data.</text>
</comment>
<reference evidence="3" key="1">
    <citation type="journal article" date="2023" name="Proc. Natl. Acad. Sci. U.S.A.">
        <title>Genomic and structural basis for evolution of tropane alkaloid biosynthesis.</title>
        <authorList>
            <person name="Wanga Y.-J."/>
            <person name="Taina T."/>
            <person name="Yua J.-Y."/>
            <person name="Lia J."/>
            <person name="Xua B."/>
            <person name="Chenc J."/>
            <person name="D'Auriad J.C."/>
            <person name="Huanga J.-P."/>
            <person name="Huanga S.-X."/>
        </authorList>
    </citation>
    <scope>NUCLEOTIDE SEQUENCE [LARGE SCALE GENOMIC DNA]</scope>
    <source>
        <strain evidence="3">cv. KIB-2019</strain>
    </source>
</reference>
<evidence type="ECO:0000313" key="2">
    <source>
        <dbReference type="EMBL" id="KAJ8550021.1"/>
    </source>
</evidence>
<dbReference type="AlphaFoldDB" id="A0A9Q1RCE8"/>
<evidence type="ECO:0000313" key="3">
    <source>
        <dbReference type="Proteomes" id="UP001152561"/>
    </source>
</evidence>
<proteinExistence type="predicted"/>
<accession>A0A9Q1RCE8</accession>
<name>A0A9Q1RCE8_9SOLA</name>
<keyword evidence="3" id="KW-1185">Reference proteome</keyword>
<organism evidence="2 3">
    <name type="scientific">Anisodus acutangulus</name>
    <dbReference type="NCBI Taxonomy" id="402998"/>
    <lineage>
        <taxon>Eukaryota</taxon>
        <taxon>Viridiplantae</taxon>
        <taxon>Streptophyta</taxon>
        <taxon>Embryophyta</taxon>
        <taxon>Tracheophyta</taxon>
        <taxon>Spermatophyta</taxon>
        <taxon>Magnoliopsida</taxon>
        <taxon>eudicotyledons</taxon>
        <taxon>Gunneridae</taxon>
        <taxon>Pentapetalae</taxon>
        <taxon>asterids</taxon>
        <taxon>lamiids</taxon>
        <taxon>Solanales</taxon>
        <taxon>Solanaceae</taxon>
        <taxon>Solanoideae</taxon>
        <taxon>Hyoscyameae</taxon>
        <taxon>Anisodus</taxon>
    </lineage>
</organism>
<protein>
    <submittedName>
        <fullName evidence="2">Uncharacterized protein</fullName>
    </submittedName>
</protein>
<gene>
    <name evidence="2" type="ORF">K7X08_033728</name>
</gene>
<sequence length="299" mass="32683">MDGNLTRVIHEEKRIHRIDKYTEPKQTVDYTRLEYGNKRKTTIPQSQATLIMLDIQILGSVDQHGPTGTSIPASTLAPKVPTPTTNTTSTRSVATSSVPASGPCIPTHGMRLIFIAEAKVIKLVEEFPAYVKEAIETTLTPHKTNLKAVREEQKSIKAQLQSIELLLGRIAGCGEEGLLDIRSELQRITAWLSILDPPEIVLAERQSESESDSDMGDKTLESARSTVRAADIPPDEVDKVVAMQWFVEHSWEQRAHGTSEASSSLAPPTHVHLPPSVGHVIPLDTSVELAPASEIEPTG</sequence>
<dbReference type="Proteomes" id="UP001152561">
    <property type="component" value="Unassembled WGS sequence"/>
</dbReference>
<feature type="region of interest" description="Disordered" evidence="1">
    <location>
        <begin position="66"/>
        <end position="99"/>
    </location>
</feature>